<accession>A0A1V0G7N8</accession>
<reference evidence="1 2" key="1">
    <citation type="submission" date="2018-06" db="EMBL/GenBank/DDBJ databases">
        <authorList>
            <consortium name="Pathogen Informatics"/>
            <person name="Doyle S."/>
        </authorList>
    </citation>
    <scope>NUCLEOTIDE SEQUENCE [LARGE SCALE GENOMIC DNA]</scope>
    <source>
        <strain evidence="1 2">NCTC8554</strain>
    </source>
</reference>
<gene>
    <name evidence="1" type="ORF">NCTC8554_00212</name>
</gene>
<protein>
    <recommendedName>
        <fullName evidence="3">Peptidase S1 domain-containing protein</fullName>
    </recommendedName>
</protein>
<name>A0A1V0G7N8_NEIME</name>
<dbReference type="EMBL" id="UGRP01000001">
    <property type="protein sequence ID" value="SUA18534.1"/>
    <property type="molecule type" value="Genomic_DNA"/>
</dbReference>
<proteinExistence type="predicted"/>
<evidence type="ECO:0008006" key="3">
    <source>
        <dbReference type="Google" id="ProtNLM"/>
    </source>
</evidence>
<dbReference type="AlphaFoldDB" id="A0A1V0G7N8"/>
<dbReference type="RefSeq" id="WP_002234963.1">
    <property type="nucleotide sequence ID" value="NZ_CP016646.1"/>
</dbReference>
<organism evidence="1 2">
    <name type="scientific">Neisseria meningitidis</name>
    <dbReference type="NCBI Taxonomy" id="487"/>
    <lineage>
        <taxon>Bacteria</taxon>
        <taxon>Pseudomonadati</taxon>
        <taxon>Pseudomonadota</taxon>
        <taxon>Betaproteobacteria</taxon>
        <taxon>Neisseriales</taxon>
        <taxon>Neisseriaceae</taxon>
        <taxon>Neisseria</taxon>
    </lineage>
</organism>
<sequence length="263" mass="30410">MIKMKDIYESICCKSIRKIMYISDSFVAISGTGFIIKFQEKFYFCCLYHCMSNEGKFEKNKLFGLSILYKTYLEIDPKTISESNVANYVLFPNPEQITKEFCSSKIDDDLMLDEEFIPIEIIGENELIPCGYLDFDIEYWSNYLFSEKKPIENEILLVCGFPFSDNEIDYTDDGEIKKVSHQVHIYAGKCKKDDIGFFVEKEDKNVSFDCNGVSGGIVMRMIDGHSEWVGIAVRANNDIIRFIPYYLVAKSIIQNILNRNQQA</sequence>
<evidence type="ECO:0000313" key="1">
    <source>
        <dbReference type="EMBL" id="SUA18534.1"/>
    </source>
</evidence>
<dbReference type="Proteomes" id="UP000254176">
    <property type="component" value="Unassembled WGS sequence"/>
</dbReference>
<evidence type="ECO:0000313" key="2">
    <source>
        <dbReference type="Proteomes" id="UP000254176"/>
    </source>
</evidence>